<evidence type="ECO:0000313" key="4">
    <source>
        <dbReference type="Proteomes" id="UP000521872"/>
    </source>
</evidence>
<feature type="domain" description="DUF3295" evidence="2">
    <location>
        <begin position="817"/>
        <end position="886"/>
    </location>
</feature>
<feature type="region of interest" description="Disordered" evidence="1">
    <location>
        <begin position="844"/>
        <end position="864"/>
    </location>
</feature>
<evidence type="ECO:0000259" key="2">
    <source>
        <dbReference type="Pfam" id="PF11702"/>
    </source>
</evidence>
<feature type="region of interest" description="Disordered" evidence="1">
    <location>
        <begin position="934"/>
        <end position="975"/>
    </location>
</feature>
<comment type="caution">
    <text evidence="3">The sequence shown here is derived from an EMBL/GenBank/DDBJ whole genome shotgun (WGS) entry which is preliminary data.</text>
</comment>
<evidence type="ECO:0000256" key="1">
    <source>
        <dbReference type="SAM" id="MobiDB-lite"/>
    </source>
</evidence>
<feature type="compositionally biased region" description="Polar residues" evidence="1">
    <location>
        <begin position="448"/>
        <end position="469"/>
    </location>
</feature>
<name>A0A8H4QV66_9AGAR</name>
<accession>A0A8H4QV66</accession>
<feature type="region of interest" description="Disordered" evidence="1">
    <location>
        <begin position="657"/>
        <end position="740"/>
    </location>
</feature>
<gene>
    <name evidence="3" type="ORF">D9613_006181</name>
</gene>
<dbReference type="EMBL" id="JAACJL010000030">
    <property type="protein sequence ID" value="KAF4617806.1"/>
    <property type="molecule type" value="Genomic_DNA"/>
</dbReference>
<feature type="compositionally biased region" description="Basic and acidic residues" evidence="1">
    <location>
        <begin position="580"/>
        <end position="590"/>
    </location>
</feature>
<feature type="compositionally biased region" description="Acidic residues" evidence="1">
    <location>
        <begin position="607"/>
        <end position="618"/>
    </location>
</feature>
<sequence>MSDNAPRTPTSRIPTPNHAGNGRRSLQNAAGNRQNRQTNSTFLSNRVDRVTRTSASARGTQPSRESGSSSTPSSTRNASHFQGSRNTTVAGGQFLNTLGHHTNLIVNLNQSGYVPTAEEDAPSQRSPPDVSATRNVDRLNELWNRNMQTVMQLPVQRSNEIYERHLLLKGRGFPLWIPEPNRNLPMPYQRQGISIGDVGIVSYTGSFSFLFNICLPADHPINPEDLPEGFAPIDPPINPIDVRTFIELKSGSFLGSNSIVKSSEPDENPLSFEIQSSEGAILVMPEGAVSYDFDNIPKFRKYIAANLESWYHYANGPRGREAKNGDLRVVIGCDKSTSWGMATMSNLSQGQNSRLKLLSKAQPTDSQNPQLVGYTWEYSGMAEVRAGPDLEEIEELRADDPEPSVKYANQSLFIRTLNPTLGPGLWEKLNRDLGLTDLSDAHSEQDPDSVNPTTQQNTDSQSTPSNMNSRHNDYFGKRHASSMPDNLQEDSFRKNDDISSSLTPELKERGFHPSIGLNRLLSETYPQVSMIITEDRDWYSVIKEDEPELPPEHELYRRALDISNVEYDDNDDILYLKPTKEPAKKSRKSEEEMEEEVSAMQWSVGGEEAEAEQEEDNGSMEKGIKIEVVKGSKSATTLGEKTVKKLIAAPLLPQTVRTSVVTSGSEFETDLEDDGLWSSEESTGDGKQQQKIKDRQAYNKKLRGPATVKRTQFTHYPRTNQGRGPKHTRTQQQKQARLDAEAVEQAALEAQRQSEMFVRMQTPSFPDPTKARPGRVGYLSQLMHPDPDIFPNNHPYRLGFSSGAIMAGNLTALQPIQLTTSAGAQNKEDLMEASTALALPLPGPTAKPAAAQESRVALPSSPRTTRRTMFSAEIPESLRHDVFWLHKVEREEAAGIRRSASVGGSEPSVLGNPLRPLTTVPSVVTLFSKGSVLPKTGMADDMPVAESSNRERDERRREAMARNKSWANDYHTSGW</sequence>
<reference evidence="3 4" key="1">
    <citation type="submission" date="2019-12" db="EMBL/GenBank/DDBJ databases">
        <authorList>
            <person name="Floudas D."/>
            <person name="Bentzer J."/>
            <person name="Ahren D."/>
            <person name="Johansson T."/>
            <person name="Persson P."/>
            <person name="Tunlid A."/>
        </authorList>
    </citation>
    <scope>NUCLEOTIDE SEQUENCE [LARGE SCALE GENOMIC DNA]</scope>
    <source>
        <strain evidence="3 4">CBS 102.39</strain>
    </source>
</reference>
<feature type="compositionally biased region" description="Polar residues" evidence="1">
    <location>
        <begin position="24"/>
        <end position="44"/>
    </location>
</feature>
<proteinExistence type="predicted"/>
<feature type="compositionally biased region" description="Low complexity" evidence="1">
    <location>
        <begin position="62"/>
        <end position="76"/>
    </location>
</feature>
<organism evidence="3 4">
    <name type="scientific">Agrocybe pediades</name>
    <dbReference type="NCBI Taxonomy" id="84607"/>
    <lineage>
        <taxon>Eukaryota</taxon>
        <taxon>Fungi</taxon>
        <taxon>Dikarya</taxon>
        <taxon>Basidiomycota</taxon>
        <taxon>Agaricomycotina</taxon>
        <taxon>Agaricomycetes</taxon>
        <taxon>Agaricomycetidae</taxon>
        <taxon>Agaricales</taxon>
        <taxon>Agaricineae</taxon>
        <taxon>Strophariaceae</taxon>
        <taxon>Agrocybe</taxon>
    </lineage>
</organism>
<evidence type="ECO:0000313" key="3">
    <source>
        <dbReference type="EMBL" id="KAF4617806.1"/>
    </source>
</evidence>
<dbReference type="Proteomes" id="UP000521872">
    <property type="component" value="Unassembled WGS sequence"/>
</dbReference>
<feature type="region of interest" description="Disordered" evidence="1">
    <location>
        <begin position="580"/>
        <end position="619"/>
    </location>
</feature>
<feature type="compositionally biased region" description="Basic and acidic residues" evidence="1">
    <location>
        <begin position="948"/>
        <end position="961"/>
    </location>
</feature>
<feature type="compositionally biased region" description="Polar residues" evidence="1">
    <location>
        <begin position="657"/>
        <end position="666"/>
    </location>
</feature>
<feature type="region of interest" description="Disordered" evidence="1">
    <location>
        <begin position="1"/>
        <end position="87"/>
    </location>
</feature>
<feature type="compositionally biased region" description="Polar residues" evidence="1">
    <location>
        <begin position="52"/>
        <end position="61"/>
    </location>
</feature>
<dbReference type="InterPro" id="IPR021711">
    <property type="entry name" value="DUF3295"/>
</dbReference>
<protein>
    <recommendedName>
        <fullName evidence="2">DUF3295 domain-containing protein</fullName>
    </recommendedName>
</protein>
<keyword evidence="4" id="KW-1185">Reference proteome</keyword>
<feature type="compositionally biased region" description="Polar residues" evidence="1">
    <location>
        <begin position="77"/>
        <end position="87"/>
    </location>
</feature>
<dbReference type="Pfam" id="PF11702">
    <property type="entry name" value="DUF3295"/>
    <property type="match status" value="1"/>
</dbReference>
<feature type="compositionally biased region" description="Polar residues" evidence="1">
    <location>
        <begin position="1"/>
        <end position="14"/>
    </location>
</feature>
<feature type="region of interest" description="Disordered" evidence="1">
    <location>
        <begin position="438"/>
        <end position="509"/>
    </location>
</feature>
<feature type="compositionally biased region" description="Polar residues" evidence="1">
    <location>
        <begin position="709"/>
        <end position="722"/>
    </location>
</feature>
<dbReference type="AlphaFoldDB" id="A0A8H4QV66"/>
<feature type="compositionally biased region" description="Polar residues" evidence="1">
    <location>
        <begin position="679"/>
        <end position="689"/>
    </location>
</feature>